<keyword evidence="2" id="KW-0472">Membrane</keyword>
<evidence type="ECO:0000256" key="1">
    <source>
        <dbReference type="SAM" id="MobiDB-lite"/>
    </source>
</evidence>
<sequence>MEFGLAEMQIVALLGLLAIASLAAWSSATLWHRQRLLERAVAELATRLESGDGQDRGETRDEHLQDASTAVAELVALLKAADRTALEETLRPPLDLPRARVIDADGGSEEPRRRFGLTGDGNWSGWEA</sequence>
<organism evidence="2">
    <name type="scientific">Thermomicrobium roseum</name>
    <dbReference type="NCBI Taxonomy" id="500"/>
    <lineage>
        <taxon>Bacteria</taxon>
        <taxon>Pseudomonadati</taxon>
        <taxon>Thermomicrobiota</taxon>
        <taxon>Thermomicrobia</taxon>
        <taxon>Thermomicrobiales</taxon>
        <taxon>Thermomicrobiaceae</taxon>
        <taxon>Thermomicrobium</taxon>
    </lineage>
</organism>
<proteinExistence type="predicted"/>
<keyword evidence="2" id="KW-0812">Transmembrane</keyword>
<keyword evidence="2" id="KW-0808">Transferase</keyword>
<keyword evidence="2" id="KW-0418">Kinase</keyword>
<dbReference type="GO" id="GO:0016301">
    <property type="term" value="F:kinase activity"/>
    <property type="evidence" value="ECO:0007669"/>
    <property type="project" value="UniProtKB-KW"/>
</dbReference>
<gene>
    <name evidence="2" type="ORF">ENP47_11965</name>
</gene>
<feature type="region of interest" description="Disordered" evidence="1">
    <location>
        <begin position="101"/>
        <end position="128"/>
    </location>
</feature>
<protein>
    <submittedName>
        <fullName evidence="2">Transmembrane sensory transduction histidine kinase for metal resistance</fullName>
    </submittedName>
</protein>
<accession>A0A7C1K197</accession>
<feature type="compositionally biased region" description="Basic and acidic residues" evidence="1">
    <location>
        <begin position="101"/>
        <end position="113"/>
    </location>
</feature>
<name>A0A7C1K197_THERO</name>
<reference evidence="2" key="1">
    <citation type="journal article" date="2020" name="mSystems">
        <title>Genome- and Community-Level Interaction Insights into Carbon Utilization and Element Cycling Functions of Hydrothermarchaeota in Hydrothermal Sediment.</title>
        <authorList>
            <person name="Zhou Z."/>
            <person name="Liu Y."/>
            <person name="Xu W."/>
            <person name="Pan J."/>
            <person name="Luo Z.H."/>
            <person name="Li M."/>
        </authorList>
    </citation>
    <scope>NUCLEOTIDE SEQUENCE [LARGE SCALE GENOMIC DNA]</scope>
    <source>
        <strain evidence="2">SpSt-222</strain>
    </source>
</reference>
<dbReference type="AlphaFoldDB" id="A0A7C1K197"/>
<dbReference type="EMBL" id="DSJL01000011">
    <property type="protein sequence ID" value="HEF66293.1"/>
    <property type="molecule type" value="Genomic_DNA"/>
</dbReference>
<evidence type="ECO:0000313" key="2">
    <source>
        <dbReference type="EMBL" id="HEF66293.1"/>
    </source>
</evidence>
<comment type="caution">
    <text evidence="2">The sequence shown here is derived from an EMBL/GenBank/DDBJ whole genome shotgun (WGS) entry which is preliminary data.</text>
</comment>